<keyword evidence="1" id="KW-0521">NADP</keyword>
<comment type="caution">
    <text evidence="5">The sequence shown here is derived from an EMBL/GenBank/DDBJ whole genome shotgun (WGS) entry which is preliminary data.</text>
</comment>
<keyword evidence="6" id="KW-1185">Reference proteome</keyword>
<dbReference type="GO" id="GO:0016491">
    <property type="term" value="F:oxidoreductase activity"/>
    <property type="evidence" value="ECO:0007669"/>
    <property type="project" value="UniProtKB-KW"/>
</dbReference>
<evidence type="ECO:0000256" key="1">
    <source>
        <dbReference type="ARBA" id="ARBA00022857"/>
    </source>
</evidence>
<dbReference type="PANTHER" id="PTHR42898">
    <property type="entry name" value="TROPINONE REDUCTASE"/>
    <property type="match status" value="1"/>
</dbReference>
<dbReference type="SUPFAM" id="SSF51735">
    <property type="entry name" value="NAD(P)-binding Rossmann-fold domains"/>
    <property type="match status" value="1"/>
</dbReference>
<dbReference type="PRINTS" id="PR00081">
    <property type="entry name" value="GDHRDH"/>
</dbReference>
<dbReference type="Gene3D" id="3.40.50.720">
    <property type="entry name" value="NAD(P)-binding Rossmann-like Domain"/>
    <property type="match status" value="1"/>
</dbReference>
<dbReference type="Proteomes" id="UP000593562">
    <property type="component" value="Unassembled WGS sequence"/>
</dbReference>
<name>A0A7J7DE31_TRIWF</name>
<dbReference type="Pfam" id="PF00106">
    <property type="entry name" value="adh_short"/>
    <property type="match status" value="1"/>
</dbReference>
<comment type="similarity">
    <text evidence="3">Belongs to the short-chain dehydrogenases/reductases (SDR) family. SDR65C subfamily.</text>
</comment>
<dbReference type="AlphaFoldDB" id="A0A7J7DE31"/>
<dbReference type="InterPro" id="IPR036291">
    <property type="entry name" value="NAD(P)-bd_dom_sf"/>
</dbReference>
<dbReference type="PANTHER" id="PTHR42898:SF2">
    <property type="entry name" value="ENOYL-(ACYL CARRIER) REDUCTASE"/>
    <property type="match status" value="1"/>
</dbReference>
<dbReference type="InterPro" id="IPR002347">
    <property type="entry name" value="SDR_fam"/>
</dbReference>
<dbReference type="InParanoid" id="A0A7J7DE31"/>
<feature type="region of interest" description="Disordered" evidence="4">
    <location>
        <begin position="1"/>
        <end position="22"/>
    </location>
</feature>
<evidence type="ECO:0000313" key="6">
    <source>
        <dbReference type="Proteomes" id="UP000593562"/>
    </source>
</evidence>
<feature type="compositionally biased region" description="Low complexity" evidence="4">
    <location>
        <begin position="8"/>
        <end position="22"/>
    </location>
</feature>
<reference evidence="5 6" key="1">
    <citation type="journal article" date="2020" name="Nat. Commun.">
        <title>Genome of Tripterygium wilfordii and identification of cytochrome P450 involved in triptolide biosynthesis.</title>
        <authorList>
            <person name="Tu L."/>
            <person name="Su P."/>
            <person name="Zhang Z."/>
            <person name="Gao L."/>
            <person name="Wang J."/>
            <person name="Hu T."/>
            <person name="Zhou J."/>
            <person name="Zhang Y."/>
            <person name="Zhao Y."/>
            <person name="Liu Y."/>
            <person name="Song Y."/>
            <person name="Tong Y."/>
            <person name="Lu Y."/>
            <person name="Yang J."/>
            <person name="Xu C."/>
            <person name="Jia M."/>
            <person name="Peters R.J."/>
            <person name="Huang L."/>
            <person name="Gao W."/>
        </authorList>
    </citation>
    <scope>NUCLEOTIDE SEQUENCE [LARGE SCALE GENOMIC DNA]</scope>
    <source>
        <strain evidence="6">cv. XIE 37</strain>
        <tissue evidence="5">Leaf</tissue>
    </source>
</reference>
<evidence type="ECO:0000256" key="2">
    <source>
        <dbReference type="ARBA" id="ARBA00023002"/>
    </source>
</evidence>
<protein>
    <submittedName>
        <fullName evidence="5">Putative tropinone reductase</fullName>
    </submittedName>
</protein>
<dbReference type="EMBL" id="JAAARO010000007">
    <property type="protein sequence ID" value="KAF5744571.1"/>
    <property type="molecule type" value="Genomic_DNA"/>
</dbReference>
<keyword evidence="2" id="KW-0560">Oxidoreductase</keyword>
<evidence type="ECO:0000256" key="3">
    <source>
        <dbReference type="ARBA" id="ARBA00025714"/>
    </source>
</evidence>
<dbReference type="InterPro" id="IPR045000">
    <property type="entry name" value="TR"/>
</dbReference>
<organism evidence="5 6">
    <name type="scientific">Tripterygium wilfordii</name>
    <name type="common">Thunder God vine</name>
    <dbReference type="NCBI Taxonomy" id="458696"/>
    <lineage>
        <taxon>Eukaryota</taxon>
        <taxon>Viridiplantae</taxon>
        <taxon>Streptophyta</taxon>
        <taxon>Embryophyta</taxon>
        <taxon>Tracheophyta</taxon>
        <taxon>Spermatophyta</taxon>
        <taxon>Magnoliopsida</taxon>
        <taxon>eudicotyledons</taxon>
        <taxon>Gunneridae</taxon>
        <taxon>Pentapetalae</taxon>
        <taxon>rosids</taxon>
        <taxon>fabids</taxon>
        <taxon>Celastrales</taxon>
        <taxon>Celastraceae</taxon>
        <taxon>Tripterygium</taxon>
    </lineage>
</organism>
<accession>A0A7J7DE31</accession>
<sequence length="182" mass="19756">MSQILNFPPMSHSSPSSSSLKSHFPPTITYSIVPFKPRNLLPTLTTLSIAYPLGFAKPILTMSSDNMTSNNSRASSRNNERWSLLGMTALVTGGTRGIGLAIVEELVNLGARVHTCARNESELQKCLGELDGSGFGISGSVCDVSVRSQREELMDTVSSVFDGKLNILLRSTMLGQTFENQW</sequence>
<proteinExistence type="inferred from homology"/>
<evidence type="ECO:0000313" key="5">
    <source>
        <dbReference type="EMBL" id="KAF5744571.1"/>
    </source>
</evidence>
<gene>
    <name evidence="5" type="ORF">HS088_TW07G00145</name>
</gene>
<evidence type="ECO:0000256" key="4">
    <source>
        <dbReference type="SAM" id="MobiDB-lite"/>
    </source>
</evidence>